<name>A0A5D2FAC4_GOSDA</name>
<dbReference type="EMBL" id="CM017696">
    <property type="protein sequence ID" value="TYH02253.1"/>
    <property type="molecule type" value="Genomic_DNA"/>
</dbReference>
<protein>
    <submittedName>
        <fullName evidence="1">Uncharacterized protein</fullName>
    </submittedName>
</protein>
<proteinExistence type="predicted"/>
<evidence type="ECO:0000313" key="1">
    <source>
        <dbReference type="EMBL" id="TYH02253.1"/>
    </source>
</evidence>
<reference evidence="1 2" key="1">
    <citation type="submission" date="2019-06" db="EMBL/GenBank/DDBJ databases">
        <title>WGS assembly of Gossypium darwinii.</title>
        <authorList>
            <person name="Chen Z.J."/>
            <person name="Sreedasyam A."/>
            <person name="Ando A."/>
            <person name="Song Q."/>
            <person name="De L."/>
            <person name="Hulse-Kemp A."/>
            <person name="Ding M."/>
            <person name="Ye W."/>
            <person name="Kirkbride R."/>
            <person name="Jenkins J."/>
            <person name="Plott C."/>
            <person name="Lovell J."/>
            <person name="Lin Y.-M."/>
            <person name="Vaughn R."/>
            <person name="Liu B."/>
            <person name="Li W."/>
            <person name="Simpson S."/>
            <person name="Scheffler B."/>
            <person name="Saski C."/>
            <person name="Grover C."/>
            <person name="Hu G."/>
            <person name="Conover J."/>
            <person name="Carlson J."/>
            <person name="Shu S."/>
            <person name="Boston L."/>
            <person name="Williams M."/>
            <person name="Peterson D."/>
            <person name="Mcgee K."/>
            <person name="Jones D."/>
            <person name="Wendel J."/>
            <person name="Stelly D."/>
            <person name="Grimwood J."/>
            <person name="Schmutz J."/>
        </authorList>
    </citation>
    <scope>NUCLEOTIDE SEQUENCE [LARGE SCALE GENOMIC DNA]</scope>
    <source>
        <strain evidence="1">1808015.09</strain>
    </source>
</reference>
<evidence type="ECO:0000313" key="2">
    <source>
        <dbReference type="Proteomes" id="UP000323506"/>
    </source>
</evidence>
<keyword evidence="2" id="KW-1185">Reference proteome</keyword>
<dbReference type="Proteomes" id="UP000323506">
    <property type="component" value="Chromosome A09"/>
</dbReference>
<gene>
    <name evidence="1" type="ORF">ES288_A09G124900v1</name>
</gene>
<dbReference type="AlphaFoldDB" id="A0A5D2FAC4"/>
<sequence length="74" mass="8783">MNMVQSNTREERMIQRTISPFKQKGADPTCLSVQCENLHYHKRRRFLQRVSFASSRTTIIFGDQQYANSTRSYH</sequence>
<organism evidence="1 2">
    <name type="scientific">Gossypium darwinii</name>
    <name type="common">Darwin's cotton</name>
    <name type="synonym">Gossypium barbadense var. darwinii</name>
    <dbReference type="NCBI Taxonomy" id="34276"/>
    <lineage>
        <taxon>Eukaryota</taxon>
        <taxon>Viridiplantae</taxon>
        <taxon>Streptophyta</taxon>
        <taxon>Embryophyta</taxon>
        <taxon>Tracheophyta</taxon>
        <taxon>Spermatophyta</taxon>
        <taxon>Magnoliopsida</taxon>
        <taxon>eudicotyledons</taxon>
        <taxon>Gunneridae</taxon>
        <taxon>Pentapetalae</taxon>
        <taxon>rosids</taxon>
        <taxon>malvids</taxon>
        <taxon>Malvales</taxon>
        <taxon>Malvaceae</taxon>
        <taxon>Malvoideae</taxon>
        <taxon>Gossypium</taxon>
    </lineage>
</organism>
<accession>A0A5D2FAC4</accession>